<keyword evidence="3" id="KW-0237">DNA synthesis</keyword>
<organism evidence="7">
    <name type="scientific">bioreactor metagenome</name>
    <dbReference type="NCBI Taxonomy" id="1076179"/>
    <lineage>
        <taxon>unclassified sequences</taxon>
        <taxon>metagenomes</taxon>
        <taxon>ecological metagenomes</taxon>
    </lineage>
</organism>
<dbReference type="GO" id="GO:0004748">
    <property type="term" value="F:ribonucleoside-diphosphate reductase activity, thioredoxin disulfide as acceptor"/>
    <property type="evidence" value="ECO:0007669"/>
    <property type="project" value="UniProtKB-EC"/>
</dbReference>
<comment type="similarity">
    <text evidence="1">Belongs to the ribonucleoside diphosphate reductase class-2 family.</text>
</comment>
<protein>
    <recommendedName>
        <fullName evidence="2">ribonucleoside-diphosphate reductase</fullName>
        <ecNumber evidence="2">1.17.4.1</ecNumber>
    </recommendedName>
</protein>
<keyword evidence="4" id="KW-0547">Nucleotide-binding</keyword>
<dbReference type="EMBL" id="VSSQ01001008">
    <property type="protein sequence ID" value="MPM04090.1"/>
    <property type="molecule type" value="Genomic_DNA"/>
</dbReference>
<accession>A0A644WJZ0</accession>
<comment type="caution">
    <text evidence="7">The sequence shown here is derived from an EMBL/GenBank/DDBJ whole genome shotgun (WGS) entry which is preliminary data.</text>
</comment>
<dbReference type="NCBIfam" id="TIGR03905">
    <property type="entry name" value="TIGR03905_4_Cys"/>
    <property type="match status" value="1"/>
</dbReference>
<reference evidence="7" key="1">
    <citation type="submission" date="2019-08" db="EMBL/GenBank/DDBJ databases">
        <authorList>
            <person name="Kucharzyk K."/>
            <person name="Murdoch R.W."/>
            <person name="Higgins S."/>
            <person name="Loffler F."/>
        </authorList>
    </citation>
    <scope>NUCLEOTIDE SEQUENCE</scope>
</reference>
<dbReference type="GO" id="GO:0000166">
    <property type="term" value="F:nucleotide binding"/>
    <property type="evidence" value="ECO:0007669"/>
    <property type="project" value="UniProtKB-KW"/>
</dbReference>
<sequence>MKHQFTPRGVCSQKIEFELEDGKLKNVSFLGGCSGNLKAIGKLVEGMEAEKVISLLGGNTCGVNSTSCADQLARAISQALELQQRAG</sequence>
<evidence type="ECO:0000259" key="6">
    <source>
        <dbReference type="Pfam" id="PF12637"/>
    </source>
</evidence>
<dbReference type="InterPro" id="IPR023806">
    <property type="entry name" value="CHP03905"/>
</dbReference>
<evidence type="ECO:0000256" key="1">
    <source>
        <dbReference type="ARBA" id="ARBA00007405"/>
    </source>
</evidence>
<gene>
    <name evidence="7" type="ORF">SDC9_50360</name>
</gene>
<proteinExistence type="inferred from homology"/>
<dbReference type="AlphaFoldDB" id="A0A644WJZ0"/>
<dbReference type="GO" id="GO:0071897">
    <property type="term" value="P:DNA biosynthetic process"/>
    <property type="evidence" value="ECO:0007669"/>
    <property type="project" value="UniProtKB-KW"/>
</dbReference>
<evidence type="ECO:0000256" key="3">
    <source>
        <dbReference type="ARBA" id="ARBA00022634"/>
    </source>
</evidence>
<comment type="catalytic activity">
    <reaction evidence="5">
        <text>a 2'-deoxyribonucleoside 5'-diphosphate + [thioredoxin]-disulfide + H2O = a ribonucleoside 5'-diphosphate + [thioredoxin]-dithiol</text>
        <dbReference type="Rhea" id="RHEA:23252"/>
        <dbReference type="Rhea" id="RHEA-COMP:10698"/>
        <dbReference type="Rhea" id="RHEA-COMP:10700"/>
        <dbReference type="ChEBI" id="CHEBI:15377"/>
        <dbReference type="ChEBI" id="CHEBI:29950"/>
        <dbReference type="ChEBI" id="CHEBI:50058"/>
        <dbReference type="ChEBI" id="CHEBI:57930"/>
        <dbReference type="ChEBI" id="CHEBI:73316"/>
        <dbReference type="EC" id="1.17.4.1"/>
    </reaction>
</comment>
<evidence type="ECO:0000313" key="7">
    <source>
        <dbReference type="EMBL" id="MPM04090.1"/>
    </source>
</evidence>
<evidence type="ECO:0000256" key="2">
    <source>
        <dbReference type="ARBA" id="ARBA00012274"/>
    </source>
</evidence>
<dbReference type="InterPro" id="IPR024434">
    <property type="entry name" value="TSCPD_dom"/>
</dbReference>
<evidence type="ECO:0000256" key="5">
    <source>
        <dbReference type="ARBA" id="ARBA00047754"/>
    </source>
</evidence>
<feature type="domain" description="TSCPD" evidence="6">
    <location>
        <begin position="4"/>
        <end position="79"/>
    </location>
</feature>
<name>A0A644WJZ0_9ZZZZ</name>
<evidence type="ECO:0000256" key="4">
    <source>
        <dbReference type="ARBA" id="ARBA00022741"/>
    </source>
</evidence>
<dbReference type="EC" id="1.17.4.1" evidence="2"/>
<dbReference type="Pfam" id="PF12637">
    <property type="entry name" value="TSCPD"/>
    <property type="match status" value="1"/>
</dbReference>